<evidence type="ECO:0000313" key="2">
    <source>
        <dbReference type="EMBL" id="NGM82641.1"/>
    </source>
</evidence>
<sequence length="349" mass="39461">MNGVFYLLRFALHLLIVWGICLLVKPLMEQGIRHFAAQVNGHFIRRKKVFRLKAGGIPRYVPFYSHLDNLLYIARRNYEPGTTVLRFMLQSGLLAAAVFLSGLLTLRELPGHLAFHNPFLEGVSFDSGRPLQDRWRLPLFLAVLAGMLPYLRLRYAYAHKKVKGSYHLLDAVKIAAKFTHLPVDSLLGRTADYLDEDNVLITPLKILSASFANYSSEHELAAETQRFAKAVGTTFAVEFVSDLLYCEKEGGSYLKNSLMMLNRSMEHQRETILVVKANSRDAISLGLYGNLVVLFFSIGTFIYMLKPGVYFRLQFETRAGLAFLMVIVSGLFLSFVIGSVLAKPKLDYH</sequence>
<feature type="transmembrane region" description="Helical" evidence="1">
    <location>
        <begin position="84"/>
        <end position="106"/>
    </location>
</feature>
<accession>A0A6M1PQU1</accession>
<gene>
    <name evidence="2" type="ORF">G5B47_09440</name>
</gene>
<keyword evidence="3" id="KW-1185">Reference proteome</keyword>
<keyword evidence="1" id="KW-0472">Membrane</keyword>
<evidence type="ECO:0000313" key="3">
    <source>
        <dbReference type="Proteomes" id="UP000480151"/>
    </source>
</evidence>
<feature type="transmembrane region" description="Helical" evidence="1">
    <location>
        <begin position="135"/>
        <end position="153"/>
    </location>
</feature>
<dbReference type="Proteomes" id="UP000480151">
    <property type="component" value="Unassembled WGS sequence"/>
</dbReference>
<evidence type="ECO:0008006" key="4">
    <source>
        <dbReference type="Google" id="ProtNLM"/>
    </source>
</evidence>
<keyword evidence="1" id="KW-0812">Transmembrane</keyword>
<keyword evidence="1" id="KW-1133">Transmembrane helix</keyword>
<feature type="transmembrane region" description="Helical" evidence="1">
    <location>
        <begin position="6"/>
        <end position="24"/>
    </location>
</feature>
<feature type="transmembrane region" description="Helical" evidence="1">
    <location>
        <begin position="320"/>
        <end position="342"/>
    </location>
</feature>
<dbReference type="EMBL" id="JAAKGU010000003">
    <property type="protein sequence ID" value="NGM82641.1"/>
    <property type="molecule type" value="Genomic_DNA"/>
</dbReference>
<reference evidence="2 3" key="1">
    <citation type="submission" date="2020-02" db="EMBL/GenBank/DDBJ databases">
        <authorList>
            <person name="Gao J."/>
            <person name="Sun J."/>
        </authorList>
    </citation>
    <scope>NUCLEOTIDE SEQUENCE [LARGE SCALE GENOMIC DNA]</scope>
    <source>
        <strain evidence="2 3">7124</strain>
    </source>
</reference>
<dbReference type="AlphaFoldDB" id="A0A6M1PQU1"/>
<protein>
    <recommendedName>
        <fullName evidence="4">Type II secretion system protein GspF domain-containing protein</fullName>
    </recommendedName>
</protein>
<organism evidence="2 3">
    <name type="scientific">Paenibacillus apii</name>
    <dbReference type="NCBI Taxonomy" id="1850370"/>
    <lineage>
        <taxon>Bacteria</taxon>
        <taxon>Bacillati</taxon>
        <taxon>Bacillota</taxon>
        <taxon>Bacilli</taxon>
        <taxon>Bacillales</taxon>
        <taxon>Paenibacillaceae</taxon>
        <taxon>Paenibacillus</taxon>
    </lineage>
</organism>
<feature type="transmembrane region" description="Helical" evidence="1">
    <location>
        <begin position="285"/>
        <end position="305"/>
    </location>
</feature>
<evidence type="ECO:0000256" key="1">
    <source>
        <dbReference type="SAM" id="Phobius"/>
    </source>
</evidence>
<proteinExistence type="predicted"/>
<name>A0A6M1PQU1_9BACL</name>
<comment type="caution">
    <text evidence="2">The sequence shown here is derived from an EMBL/GenBank/DDBJ whole genome shotgun (WGS) entry which is preliminary data.</text>
</comment>
<dbReference type="RefSeq" id="WP_165097240.1">
    <property type="nucleotide sequence ID" value="NZ_JAAKGU010000003.1"/>
</dbReference>